<protein>
    <submittedName>
        <fullName evidence="1">Uncharacterized protein</fullName>
    </submittedName>
</protein>
<dbReference type="Proteomes" id="UP001444661">
    <property type="component" value="Unassembled WGS sequence"/>
</dbReference>
<evidence type="ECO:0000313" key="1">
    <source>
        <dbReference type="EMBL" id="KAK8055371.1"/>
    </source>
</evidence>
<name>A0ABR1UB38_9PEZI</name>
<evidence type="ECO:0000313" key="2">
    <source>
        <dbReference type="Proteomes" id="UP001444661"/>
    </source>
</evidence>
<accession>A0ABR1UB38</accession>
<sequence>MEIKEPRARTSKSSNDQQCAVEVQRWDDGNAFGGKMGKSATAGNHHLHAIGRKRCPNFRNRSKHAVPISSCIIIVIQIKKYPGPTGLASSFGFMGGWLERKARFRGGLEEKLPVLQQNGKIRLASHVLSLPGTSYSWRSNFYLQSRHQKQPEQGAPATSAMGYMLHSLIDKGLIPVNDRDSSSNFPISGLILVLARRFA</sequence>
<reference evidence="1 2" key="1">
    <citation type="submission" date="2023-01" db="EMBL/GenBank/DDBJ databases">
        <title>Analysis of 21 Apiospora genomes using comparative genomics revels a genus with tremendous synthesis potential of carbohydrate active enzymes and secondary metabolites.</title>
        <authorList>
            <person name="Sorensen T."/>
        </authorList>
    </citation>
    <scope>NUCLEOTIDE SEQUENCE [LARGE SCALE GENOMIC DNA]</scope>
    <source>
        <strain evidence="1 2">CBS 33761</strain>
    </source>
</reference>
<dbReference type="EMBL" id="JAQQWK010000001">
    <property type="protein sequence ID" value="KAK8055371.1"/>
    <property type="molecule type" value="Genomic_DNA"/>
</dbReference>
<organism evidence="1 2">
    <name type="scientific">Apiospora rasikravindrae</name>
    <dbReference type="NCBI Taxonomy" id="990691"/>
    <lineage>
        <taxon>Eukaryota</taxon>
        <taxon>Fungi</taxon>
        <taxon>Dikarya</taxon>
        <taxon>Ascomycota</taxon>
        <taxon>Pezizomycotina</taxon>
        <taxon>Sordariomycetes</taxon>
        <taxon>Xylariomycetidae</taxon>
        <taxon>Amphisphaeriales</taxon>
        <taxon>Apiosporaceae</taxon>
        <taxon>Apiospora</taxon>
    </lineage>
</organism>
<keyword evidence="2" id="KW-1185">Reference proteome</keyword>
<proteinExistence type="predicted"/>
<comment type="caution">
    <text evidence="1">The sequence shown here is derived from an EMBL/GenBank/DDBJ whole genome shotgun (WGS) entry which is preliminary data.</text>
</comment>
<gene>
    <name evidence="1" type="ORF">PG993_000598</name>
</gene>